<evidence type="ECO:0000256" key="6">
    <source>
        <dbReference type="ARBA" id="ARBA00022679"/>
    </source>
</evidence>
<comment type="similarity">
    <text evidence="2">Belongs to the PI3/PI4-kinase family. Type II PI4K subfamily.</text>
</comment>
<feature type="region of interest" description="Disordered" evidence="18">
    <location>
        <begin position="1093"/>
        <end position="1120"/>
    </location>
</feature>
<feature type="region of interest" description="Disordered" evidence="18">
    <location>
        <begin position="1193"/>
        <end position="1222"/>
    </location>
</feature>
<keyword evidence="11 19" id="KW-1133">Transmembrane helix</keyword>
<feature type="transmembrane region" description="Helical" evidence="19">
    <location>
        <begin position="782"/>
        <end position="803"/>
    </location>
</feature>
<keyword evidence="13 19" id="KW-0472">Membrane</keyword>
<feature type="region of interest" description="Disordered" evidence="18">
    <location>
        <begin position="1555"/>
        <end position="1584"/>
    </location>
</feature>
<feature type="compositionally biased region" description="Polar residues" evidence="18">
    <location>
        <begin position="1205"/>
        <end position="1222"/>
    </location>
</feature>
<dbReference type="VEuPathDB" id="VectorBase:MDOA008113"/>
<dbReference type="GO" id="GO:0007030">
    <property type="term" value="P:Golgi organization"/>
    <property type="evidence" value="ECO:0007669"/>
    <property type="project" value="TreeGrafter"/>
</dbReference>
<evidence type="ECO:0000256" key="18">
    <source>
        <dbReference type="SAM" id="MobiDB-lite"/>
    </source>
</evidence>
<dbReference type="GO" id="GO:0005524">
    <property type="term" value="F:ATP binding"/>
    <property type="evidence" value="ECO:0007669"/>
    <property type="project" value="UniProtKB-KW"/>
</dbReference>
<dbReference type="GO" id="GO:0046854">
    <property type="term" value="P:phosphatidylinositol phosphate biosynthetic process"/>
    <property type="evidence" value="ECO:0007669"/>
    <property type="project" value="TreeGrafter"/>
</dbReference>
<sequence>MFGDPCPGTHKYLEAHYQCISASQTSTTTNRPSPPPWVLSNAPPILPNGSSSIINPGLVQPPLPPAQLPPRMPPMPGLPVSAVPSSPGPPTIHTTLPGGRLKANSSIKPPTRHDGLPPPPPLHHHHHTNGNHHTAAKTDQQKDILPRDHPHKAPTQETKTVKSQSGGVSNTTTPPNTRILTGVGGTGSDDGTLLTTKTTTRQQQLPNPLPSGTTTVSSLGNINSTLGSGIIKSINNINLNTGLVGEDETNMFCGPTHARNLFWNITRVGDVNVQPCPGGATGIAKWRCVLMKRMSLDEDEDIPSSTPNALCNGTTCTSFRLRNFEPTWHPLTPDLTQCRSLWLSNLEVRVSQRDSSLISIANDLSEVTSSKTLYGGDMLVTTKIIQTMSEKMFHDKETFPDQRLREAMILELLQGVVKTGSNLLDESQLSSWLDLNQEDQMRVATSLLTGLEENAFLLADTIIRERNVVQKVKNILLSVRVLETKNMQSNEVFPDNGQWQISDDRIELPKAALIENSDGGLVRIVFAAFDRLESILKPSYDHFDIKSARSYIRSTAILTNDTADSSNSSPSPQRIRILNSKVISASLGKGRHIQLSQPIKLTLRHLKTENVTNPTCVFWNYIDHAWSANGCVLESTNRTHSICMCNHLTNFAILMDVMDSHTHSLFTMFDGNMRILIYVSISICLIFIVVALLTLKIFNGVFIKSARTSIYRSIYICLLLVEILFLIGIEQTETSKFCGFITVFLHCAILSAIAWFCFEAFQSYTTLTTDDILLEVDQSSKVNCYYLLSYGLSLTIVAISLAINPSTYTQNDYCVLMETNVLFYATFISPVSLFLIGALGYTFLSWVIMCRKARTTLKNKEHTRLANVRFDIRCSFIFLLLLCSVWLSAYFYLRRSKMDEQMAQLYGYLFVGFNTMMGIYIFVFHCIQNEKIRREYRKYVRQNSWLPKCLRCSKTSISSGIVGGSACGGMNSAGNAGTLTSNANALGVSSTGTQMKKSKIPIGDANENEDIVNMAAATDDAILATSDCEMNDSISRRQGSSASAGNTATLQSGIIQGNLVLQHSSKSNEPIAPPNHTVLERNSNIIMGIPGASGTLRSTGGGGMHTPSAGHTSPTSSVSSTHLIFGQGHKQQQLAAGSMNGPQTQEAFYHQPDYYAWQQKNLKGGQARDYHGAGVSPQQPQQQTHEFFYWTQKHNQGHGKKKRGSNTGSDSPSGSLHSRNTATSQQILFYPSYKKTTMKQQQGHALQQQHPYYAEAIDPGAPPYYQRQQQQMQRRPMHAQQHQLSSDDEQMEHAAHAHLLQQINRRGQGPGEFSLTPMTMGPQQRYYRNKHSNCDLNQPDNFDMHRVVGDGSGGGGMVDPSAGETYYNQGSLCGDNGPVYEEILSNRTSDVQHYNVDDMLPQHDYEDERAMQALYQRQQQKKLMNRYPTHSSNGGRMATSHDYVDDFEAPVSGESPYSDPDDDDDDEDDTVGINDSGMGTTVQGGTTPDSHDDDDDDDDDPEYSHNDDNGIHHNGVGKSSMASNLTSTHHTSHSIDAAIQQTVLAFDEHDFFNTRDTTNEPHSSTLMLNGHANSSTTTTTNGKQQQLLAPTNALVATHQLNALDTSIITISSTTSPSVSAGLRTDVDDNNESSQKSASQHYSDSPSRSGYGHSSTTHSPASRSSKYAIQSAATISTAPPVRLFSSNVALPPHLRQDSINSHDDTDEICLVPDVDFECGISIMDHSGSDNRESQPLLGGGGGGGGAAGRDHYEVACNTFMDDPSFTEIVAQVEFAIEHGVMPERIYQGSSGSYFVKNASGKILAVFKPKDEEPYGRLNPKWTKWMHKLCCPCCFGRACLIPNQGYLSEAGASLVDRKLNLNVVPKTRVVRLVAETFNYARIDRQKAKLKRRIKEHYPSAKFNRMSLPLKTGSFQTFVEGYKDADYWLRRFEQEPLSEALAKSFQLQFEKLVVLDYIIRNTDRGNDNWLIKYVQPKITKKVNGTGGKSLFAGTSSSSNEVKTANIINTDPIDATPSTNNNNEQNKNLDSGQLVDIQSGSLHSTSTTNSSSSVSSVGETPQNDPKSSRKPTERHNEWSLVDAPEIKIAAIDNGLAFPFKHPDSWRAYPYHWAWLPQAKVPFSEEIKQLVLPQLSDMNFVEELCTDLYYLFQQDKGFDKRLFERQMSVMRGQILNLTQALKDGKSPVQLVQMPAVVIERSRASRGFFSFTQRFQNKSPFFSWC</sequence>
<feature type="compositionally biased region" description="Basic and acidic residues" evidence="18">
    <location>
        <begin position="139"/>
        <end position="148"/>
    </location>
</feature>
<feature type="region of interest" description="Disordered" evidence="18">
    <location>
        <begin position="1447"/>
        <end position="1533"/>
    </location>
</feature>
<feature type="compositionally biased region" description="Polar residues" evidence="18">
    <location>
        <begin position="201"/>
        <end position="216"/>
    </location>
</feature>
<dbReference type="EMBL" id="KA646844">
    <property type="protein sequence ID" value="AFP61473.1"/>
    <property type="molecule type" value="mRNA"/>
</dbReference>
<feature type="region of interest" description="Disordered" evidence="18">
    <location>
        <begin position="2006"/>
        <end position="2025"/>
    </location>
</feature>
<evidence type="ECO:0000256" key="19">
    <source>
        <dbReference type="SAM" id="Phobius"/>
    </source>
</evidence>
<keyword evidence="17" id="KW-0807">Transducer</keyword>
<evidence type="ECO:0000256" key="12">
    <source>
        <dbReference type="ARBA" id="ARBA00023040"/>
    </source>
</evidence>
<dbReference type="PANTHER" id="PTHR12865">
    <property type="entry name" value="PHOSPHATIDYLINOSITOL 4-KINASE TYPE-II"/>
    <property type="match status" value="1"/>
</dbReference>
<accession>T1PDS2</accession>
<name>T1PDS2_MUSDO</name>
<dbReference type="VEuPathDB" id="VectorBase:MDOMA2_006472"/>
<feature type="transmembrane region" description="Helical" evidence="19">
    <location>
        <begin position="741"/>
        <end position="761"/>
    </location>
</feature>
<feature type="compositionally biased region" description="Acidic residues" evidence="18">
    <location>
        <begin position="1491"/>
        <end position="1501"/>
    </location>
</feature>
<feature type="transmembrane region" description="Helical" evidence="19">
    <location>
        <begin position="710"/>
        <end position="729"/>
    </location>
</feature>
<evidence type="ECO:0000256" key="11">
    <source>
        <dbReference type="ARBA" id="ARBA00022989"/>
    </source>
</evidence>
<feature type="compositionally biased region" description="Polar residues" evidence="18">
    <location>
        <begin position="155"/>
        <end position="179"/>
    </location>
</feature>
<keyword evidence="16" id="KW-0325">Glycoprotein</keyword>
<dbReference type="GO" id="GO:0004930">
    <property type="term" value="F:G protein-coupled receptor activity"/>
    <property type="evidence" value="ECO:0007669"/>
    <property type="project" value="UniProtKB-KW"/>
</dbReference>
<feature type="region of interest" description="Disordered" evidence="18">
    <location>
        <begin position="1614"/>
        <end position="1664"/>
    </location>
</feature>
<feature type="compositionally biased region" description="Basic and acidic residues" evidence="18">
    <location>
        <begin position="1502"/>
        <end position="1511"/>
    </location>
</feature>
<evidence type="ECO:0000256" key="17">
    <source>
        <dbReference type="ARBA" id="ARBA00023224"/>
    </source>
</evidence>
<evidence type="ECO:0000256" key="8">
    <source>
        <dbReference type="ARBA" id="ARBA00022741"/>
    </source>
</evidence>
<evidence type="ECO:0000259" key="20">
    <source>
        <dbReference type="PROSITE" id="PS50221"/>
    </source>
</evidence>
<evidence type="ECO:0000256" key="7">
    <source>
        <dbReference type="ARBA" id="ARBA00022692"/>
    </source>
</evidence>
<dbReference type="Gene3D" id="1.20.1070.10">
    <property type="entry name" value="Rhodopsin 7-helix transmembrane proteins"/>
    <property type="match status" value="1"/>
</dbReference>
<keyword evidence="10" id="KW-0067">ATP-binding</keyword>
<keyword evidence="7 19" id="KW-0812">Transmembrane</keyword>
<dbReference type="PROSITE" id="PS50221">
    <property type="entry name" value="GAIN_B"/>
    <property type="match status" value="1"/>
</dbReference>
<dbReference type="GO" id="GO:0005802">
    <property type="term" value="C:trans-Golgi network"/>
    <property type="evidence" value="ECO:0007669"/>
    <property type="project" value="TreeGrafter"/>
</dbReference>
<dbReference type="Pfam" id="PF01825">
    <property type="entry name" value="GPS"/>
    <property type="match status" value="1"/>
</dbReference>
<evidence type="ECO:0000256" key="10">
    <source>
        <dbReference type="ARBA" id="ARBA00022840"/>
    </source>
</evidence>
<dbReference type="GO" id="GO:0005765">
    <property type="term" value="C:lysosomal membrane"/>
    <property type="evidence" value="ECO:0007669"/>
    <property type="project" value="TreeGrafter"/>
</dbReference>
<organism evidence="23">
    <name type="scientific">Musca domestica</name>
    <name type="common">House fly</name>
    <dbReference type="NCBI Taxonomy" id="7370"/>
    <lineage>
        <taxon>Eukaryota</taxon>
        <taxon>Metazoa</taxon>
        <taxon>Ecdysozoa</taxon>
        <taxon>Arthropoda</taxon>
        <taxon>Hexapoda</taxon>
        <taxon>Insecta</taxon>
        <taxon>Pterygota</taxon>
        <taxon>Neoptera</taxon>
        <taxon>Endopterygota</taxon>
        <taxon>Diptera</taxon>
        <taxon>Brachycera</taxon>
        <taxon>Muscomorpha</taxon>
        <taxon>Muscoidea</taxon>
        <taxon>Muscidae</taxon>
        <taxon>Musca</taxon>
    </lineage>
</organism>
<dbReference type="GO" id="GO:0004430">
    <property type="term" value="F:1-phosphatidylinositol 4-kinase activity"/>
    <property type="evidence" value="ECO:0007669"/>
    <property type="project" value="UniProtKB-EC"/>
</dbReference>
<dbReference type="InterPro" id="IPR039756">
    <property type="entry name" value="Lsb6/PI4K2"/>
</dbReference>
<feature type="transmembrane region" description="Helical" evidence="19">
    <location>
        <begin position="823"/>
        <end position="849"/>
    </location>
</feature>
<dbReference type="InterPro" id="IPR000403">
    <property type="entry name" value="PI3/4_kinase_cat_dom"/>
</dbReference>
<evidence type="ECO:0000256" key="4">
    <source>
        <dbReference type="ARBA" id="ARBA00022475"/>
    </source>
</evidence>
<evidence type="ECO:0000313" key="23">
    <source>
        <dbReference type="EMBL" id="AFP61473.1"/>
    </source>
</evidence>
<feature type="region of interest" description="Disordered" evidence="18">
    <location>
        <begin position="71"/>
        <end position="216"/>
    </location>
</feature>
<keyword evidence="12" id="KW-0297">G-protein coupled receptor</keyword>
<dbReference type="InterPro" id="IPR000203">
    <property type="entry name" value="GPS"/>
</dbReference>
<dbReference type="SMART" id="SM00303">
    <property type="entry name" value="GPS"/>
    <property type="match status" value="1"/>
</dbReference>
<keyword evidence="5" id="KW-0597">Phosphoprotein</keyword>
<evidence type="ECO:0000256" key="5">
    <source>
        <dbReference type="ARBA" id="ARBA00022553"/>
    </source>
</evidence>
<dbReference type="Pfam" id="PF16489">
    <property type="entry name" value="GAIN"/>
    <property type="match status" value="1"/>
</dbReference>
<feature type="compositionally biased region" description="Low complexity" evidence="18">
    <location>
        <begin position="189"/>
        <end position="200"/>
    </location>
</feature>
<feature type="domain" description="G-protein coupled receptors family 2 profile 2" evidence="21">
    <location>
        <begin position="673"/>
        <end position="929"/>
    </location>
</feature>
<dbReference type="PROSITE" id="PS50261">
    <property type="entry name" value="G_PROTEIN_RECEP_F2_4"/>
    <property type="match status" value="1"/>
</dbReference>
<dbReference type="InterPro" id="IPR032471">
    <property type="entry name" value="AGRL2-4_GAIN_subdom_A"/>
</dbReference>
<feature type="region of interest" description="Disordered" evidence="18">
    <location>
        <begin position="2037"/>
        <end position="2074"/>
    </location>
</feature>
<feature type="compositionally biased region" description="Basic and acidic residues" evidence="18">
    <location>
        <begin position="2062"/>
        <end position="2073"/>
    </location>
</feature>
<dbReference type="VEuPathDB" id="VectorBase:MDOMA2_014883"/>
<keyword evidence="9" id="KW-0418">Kinase</keyword>
<evidence type="ECO:0000256" key="1">
    <source>
        <dbReference type="ARBA" id="ARBA00004651"/>
    </source>
</evidence>
<dbReference type="Pfam" id="PF00002">
    <property type="entry name" value="7tm_2"/>
    <property type="match status" value="1"/>
</dbReference>
<feature type="transmembrane region" description="Helical" evidence="19">
    <location>
        <begin position="870"/>
        <end position="893"/>
    </location>
</feature>
<feature type="compositionally biased region" description="Acidic residues" evidence="18">
    <location>
        <begin position="1459"/>
        <end position="1470"/>
    </location>
</feature>
<evidence type="ECO:0000256" key="16">
    <source>
        <dbReference type="ARBA" id="ARBA00023180"/>
    </source>
</evidence>
<feature type="domain" description="PI3K/PI4K catalytic" evidence="22">
    <location>
        <begin position="1778"/>
        <end position="2195"/>
    </location>
</feature>
<evidence type="ECO:0000259" key="21">
    <source>
        <dbReference type="PROSITE" id="PS50261"/>
    </source>
</evidence>
<feature type="transmembrane region" description="Helical" evidence="19">
    <location>
        <begin position="905"/>
        <end position="927"/>
    </location>
</feature>
<dbReference type="GO" id="GO:0007032">
    <property type="term" value="P:endosome organization"/>
    <property type="evidence" value="ECO:0007669"/>
    <property type="project" value="TreeGrafter"/>
</dbReference>
<feature type="compositionally biased region" description="Polar residues" evidence="18">
    <location>
        <begin position="1631"/>
        <end position="1647"/>
    </location>
</feature>
<feature type="transmembrane region" description="Helical" evidence="19">
    <location>
        <begin position="675"/>
        <end position="698"/>
    </location>
</feature>
<keyword evidence="6" id="KW-0808">Transferase</keyword>
<evidence type="ECO:0000256" key="3">
    <source>
        <dbReference type="ARBA" id="ARBA00012169"/>
    </source>
</evidence>
<dbReference type="VEuPathDB" id="VectorBase:MDOA011726"/>
<keyword evidence="4" id="KW-1003">Cell membrane</keyword>
<evidence type="ECO:0000259" key="22">
    <source>
        <dbReference type="PROSITE" id="PS50290"/>
    </source>
</evidence>
<feature type="compositionally biased region" description="Basic residues" evidence="18">
    <location>
        <begin position="1195"/>
        <end position="1204"/>
    </location>
</feature>
<dbReference type="InterPro" id="IPR017981">
    <property type="entry name" value="GPCR_2-like_7TM"/>
</dbReference>
<feature type="region of interest" description="Disordered" evidence="18">
    <location>
        <begin position="1724"/>
        <end position="1743"/>
    </location>
</feature>
<dbReference type="InterPro" id="IPR057244">
    <property type="entry name" value="GAIN_B"/>
</dbReference>
<dbReference type="GO" id="GO:0005886">
    <property type="term" value="C:plasma membrane"/>
    <property type="evidence" value="ECO:0007669"/>
    <property type="project" value="UniProtKB-SubCell"/>
</dbReference>
<dbReference type="Pfam" id="PF00454">
    <property type="entry name" value="PI3_PI4_kinase"/>
    <property type="match status" value="2"/>
</dbReference>
<evidence type="ECO:0000256" key="14">
    <source>
        <dbReference type="ARBA" id="ARBA00023157"/>
    </source>
</evidence>
<feature type="compositionally biased region" description="Low complexity" evidence="18">
    <location>
        <begin position="1652"/>
        <end position="1664"/>
    </location>
</feature>
<feature type="compositionally biased region" description="Polar residues" evidence="18">
    <location>
        <begin position="2012"/>
        <end position="2025"/>
    </location>
</feature>
<proteinExistence type="evidence at transcript level"/>
<feature type="compositionally biased region" description="Polar residues" evidence="18">
    <location>
        <begin position="1477"/>
        <end position="1487"/>
    </location>
</feature>
<evidence type="ECO:0000256" key="13">
    <source>
        <dbReference type="ARBA" id="ARBA00023136"/>
    </source>
</evidence>
<evidence type="ECO:0000256" key="2">
    <source>
        <dbReference type="ARBA" id="ARBA00008941"/>
    </source>
</evidence>
<keyword evidence="8" id="KW-0547">Nucleotide-binding</keyword>
<keyword evidence="15" id="KW-0675">Receptor</keyword>
<dbReference type="Gene3D" id="4.10.1240.10">
    <property type="entry name" value="GPCR, family 2, extracellular hormone receptor domain"/>
    <property type="match status" value="1"/>
</dbReference>
<dbReference type="InterPro" id="IPR036445">
    <property type="entry name" value="GPCR_2_extracell_dom_sf"/>
</dbReference>
<feature type="compositionally biased region" description="Low complexity" evidence="18">
    <location>
        <begin position="2037"/>
        <end position="2052"/>
    </location>
</feature>
<dbReference type="Gene3D" id="1.25.40.610">
    <property type="match status" value="1"/>
</dbReference>
<evidence type="ECO:0000256" key="15">
    <source>
        <dbReference type="ARBA" id="ARBA00023170"/>
    </source>
</evidence>
<feature type="compositionally biased region" description="Polar residues" evidence="18">
    <location>
        <begin position="1560"/>
        <end position="1584"/>
    </location>
</feature>
<dbReference type="PROSITE" id="PS50290">
    <property type="entry name" value="PI3_4_KINASE_3"/>
    <property type="match status" value="1"/>
</dbReference>
<dbReference type="Gene3D" id="2.60.220.50">
    <property type="match status" value="1"/>
</dbReference>
<protein>
    <recommendedName>
        <fullName evidence="3">1-phosphatidylinositol 4-kinase</fullName>
        <ecNumber evidence="3">2.7.1.67</ecNumber>
    </recommendedName>
</protein>
<dbReference type="GO" id="GO:0005768">
    <property type="term" value="C:endosome"/>
    <property type="evidence" value="ECO:0007669"/>
    <property type="project" value="TreeGrafter"/>
</dbReference>
<feature type="domain" description="GAIN-B" evidence="20">
    <location>
        <begin position="466"/>
        <end position="661"/>
    </location>
</feature>
<comment type="subcellular location">
    <subcellularLocation>
        <location evidence="1">Cell membrane</location>
        <topology evidence="1">Multi-pass membrane protein</topology>
    </subcellularLocation>
</comment>
<dbReference type="InterPro" id="IPR000832">
    <property type="entry name" value="GPCR_2_secretin-like"/>
</dbReference>
<keyword evidence="14" id="KW-1015">Disulfide bond</keyword>
<reference evidence="23" key="1">
    <citation type="submission" date="2012-08" db="EMBL/GenBank/DDBJ databases">
        <title>Transcriptome of adult Musca domestica launches a platform for comparative house fly gene expression and characterization of differential gene expression among resistant and susceptible house flies.</title>
        <authorList>
            <person name="Liu N."/>
            <person name="Zhang L."/>
            <person name="Li M."/>
            <person name="Reid W."/>
        </authorList>
    </citation>
    <scope>NUCLEOTIDE SEQUENCE</scope>
    <source>
        <strain evidence="23">ALHF</strain>
        <tissue evidence="23">Whole body</tissue>
    </source>
</reference>
<dbReference type="PANTHER" id="PTHR12865:SF1">
    <property type="entry name" value="PHOSPHATIDYLINOSITOL 4-KINASE TYPE 2"/>
    <property type="match status" value="1"/>
</dbReference>
<evidence type="ECO:0000256" key="9">
    <source>
        <dbReference type="ARBA" id="ARBA00022777"/>
    </source>
</evidence>
<dbReference type="InterPro" id="IPR046338">
    <property type="entry name" value="GAIN_dom_sf"/>
</dbReference>
<dbReference type="EC" id="2.7.1.67" evidence="3"/>
<dbReference type="FunFam" id="1.25.40.610:FF:000006">
    <property type="entry name" value="latrophilin Cirl isoform X2"/>
    <property type="match status" value="1"/>
</dbReference>
<dbReference type="GO" id="GO:0007166">
    <property type="term" value="P:cell surface receptor signaling pathway"/>
    <property type="evidence" value="ECO:0007669"/>
    <property type="project" value="InterPro"/>
</dbReference>
<dbReference type="FunFam" id="2.60.220.50:FF:000024">
    <property type="entry name" value="latrophilin Cirl isoform X2"/>
    <property type="match status" value="1"/>
</dbReference>